<comment type="similarity">
    <text evidence="1">Belongs to the LysR transcriptional regulatory family.</text>
</comment>
<evidence type="ECO:0000256" key="3">
    <source>
        <dbReference type="ARBA" id="ARBA00023125"/>
    </source>
</evidence>
<dbReference type="InterPro" id="IPR000847">
    <property type="entry name" value="LysR_HTH_N"/>
</dbReference>
<dbReference type="Gene3D" id="1.10.10.10">
    <property type="entry name" value="Winged helix-like DNA-binding domain superfamily/Winged helix DNA-binding domain"/>
    <property type="match status" value="1"/>
</dbReference>
<keyword evidence="8" id="KW-1185">Reference proteome</keyword>
<organism evidence="7 8">
    <name type="scientific">Magnetococcus marinus (strain ATCC BAA-1437 / JCM 17883 / MC-1)</name>
    <dbReference type="NCBI Taxonomy" id="156889"/>
    <lineage>
        <taxon>Bacteria</taxon>
        <taxon>Pseudomonadati</taxon>
        <taxon>Pseudomonadota</taxon>
        <taxon>Magnetococcia</taxon>
        <taxon>Magnetococcales</taxon>
        <taxon>Magnetococcaceae</taxon>
        <taxon>Magnetococcus</taxon>
    </lineage>
</organism>
<reference evidence="7 8" key="2">
    <citation type="journal article" date="2012" name="Int. J. Syst. Evol. Microbiol.">
        <title>Magnetococcus marinus gen. nov., sp. nov., a marine, magnetotactic bacterium that represents a novel lineage (Magnetococcaceae fam. nov.; Magnetococcales ord. nov.) at the base of the Alphaproteobacteria.</title>
        <authorList>
            <person name="Bazylinski D.A."/>
            <person name="Williams T.J."/>
            <person name="Lefevre C.T."/>
            <person name="Berg R.J."/>
            <person name="Zhang C.L."/>
            <person name="Bowser S.S."/>
            <person name="Dean A.J."/>
            <person name="Beveridge T.J."/>
        </authorList>
    </citation>
    <scope>NUCLEOTIDE SEQUENCE [LARGE SCALE GENOMIC DNA]</scope>
    <source>
        <strain evidence="8">ATCC BAA-1437 / JCM 17883 / MC-1</strain>
    </source>
</reference>
<evidence type="ECO:0000256" key="5">
    <source>
        <dbReference type="ARBA" id="ARBA00023163"/>
    </source>
</evidence>
<dbReference type="Pfam" id="PF03466">
    <property type="entry name" value="LysR_substrate"/>
    <property type="match status" value="1"/>
</dbReference>
<dbReference type="HOGENOM" id="CLU_039613_6_4_5"/>
<dbReference type="PANTHER" id="PTHR30346">
    <property type="entry name" value="TRANSCRIPTIONAL DUAL REGULATOR HCAR-RELATED"/>
    <property type="match status" value="1"/>
</dbReference>
<dbReference type="InterPro" id="IPR005119">
    <property type="entry name" value="LysR_subst-bd"/>
</dbReference>
<dbReference type="FunFam" id="1.10.10.10:FF:000001">
    <property type="entry name" value="LysR family transcriptional regulator"/>
    <property type="match status" value="1"/>
</dbReference>
<dbReference type="SUPFAM" id="SSF53850">
    <property type="entry name" value="Periplasmic binding protein-like II"/>
    <property type="match status" value="1"/>
</dbReference>
<feature type="domain" description="HTH lysR-type" evidence="6">
    <location>
        <begin position="7"/>
        <end position="64"/>
    </location>
</feature>
<reference evidence="8" key="1">
    <citation type="journal article" date="2009" name="Appl. Environ. Microbiol.">
        <title>Complete genome sequence of the chemolithoautotrophic marine magnetotactic coccus strain MC-1.</title>
        <authorList>
            <person name="Schubbe S."/>
            <person name="Williams T.J."/>
            <person name="Xie G."/>
            <person name="Kiss H.E."/>
            <person name="Brettin T.S."/>
            <person name="Martinez D."/>
            <person name="Ross C.A."/>
            <person name="Schuler D."/>
            <person name="Cox B.L."/>
            <person name="Nealson K.H."/>
            <person name="Bazylinski D.A."/>
        </authorList>
    </citation>
    <scope>NUCLEOTIDE SEQUENCE [LARGE SCALE GENOMIC DNA]</scope>
    <source>
        <strain evidence="8">ATCC BAA-1437 / JCM 17883 / MC-1</strain>
    </source>
</reference>
<protein>
    <submittedName>
        <fullName evidence="7">Transcriptional regulator, LysR family</fullName>
    </submittedName>
</protein>
<dbReference type="AlphaFoldDB" id="A0LBV6"/>
<dbReference type="SUPFAM" id="SSF46785">
    <property type="entry name" value="Winged helix' DNA-binding domain"/>
    <property type="match status" value="1"/>
</dbReference>
<evidence type="ECO:0000313" key="7">
    <source>
        <dbReference type="EMBL" id="ABK45449.1"/>
    </source>
</evidence>
<keyword evidence="4" id="KW-0010">Activator</keyword>
<dbReference type="Proteomes" id="UP000002586">
    <property type="component" value="Chromosome"/>
</dbReference>
<accession>A0LBV6</accession>
<keyword evidence="3" id="KW-0238">DNA-binding</keyword>
<sequence>MEASLKMNLNQLRYVMAVARQGTFSRAAKICHVSQPSLSVAVRNLEEELGVVLFERFKHEVRVTTEGERILARIQQALEAVAQIELAARSEENDPLKGSLRLGAIFTIAPYLFPSFVPELHQWAPQLTLLLEENFTASLSEKLKRGELDAMVIALPYDEPGVVTTPLYDEPFVVGMPAGHPWAGRHDLSGNDLAGERLLLLGKGHCFRDQVLEICPACHYVVDTATGLHNIIEGSSLETIRHMVASGVGITVLPMSSITTMVCSSLNCPEQSRSALRYAYFKEPAPVRRIALAWRDSHPNPELLKVVLAALLASVPKQMLLLNA</sequence>
<dbReference type="Gene3D" id="3.40.190.10">
    <property type="entry name" value="Periplasmic binding protein-like II"/>
    <property type="match status" value="2"/>
</dbReference>
<dbReference type="InterPro" id="IPR036388">
    <property type="entry name" value="WH-like_DNA-bd_sf"/>
</dbReference>
<dbReference type="Pfam" id="PF00126">
    <property type="entry name" value="HTH_1"/>
    <property type="match status" value="1"/>
</dbReference>
<dbReference type="InterPro" id="IPR036390">
    <property type="entry name" value="WH_DNA-bd_sf"/>
</dbReference>
<evidence type="ECO:0000256" key="1">
    <source>
        <dbReference type="ARBA" id="ARBA00009437"/>
    </source>
</evidence>
<dbReference type="PRINTS" id="PR00039">
    <property type="entry name" value="HTHLYSR"/>
</dbReference>
<dbReference type="GO" id="GO:0003700">
    <property type="term" value="F:DNA-binding transcription factor activity"/>
    <property type="evidence" value="ECO:0007669"/>
    <property type="project" value="InterPro"/>
</dbReference>
<dbReference type="KEGG" id="mgm:Mmc1_2958"/>
<proteinExistence type="inferred from homology"/>
<dbReference type="eggNOG" id="COG0583">
    <property type="taxonomic scope" value="Bacteria"/>
</dbReference>
<evidence type="ECO:0000313" key="8">
    <source>
        <dbReference type="Proteomes" id="UP000002586"/>
    </source>
</evidence>
<gene>
    <name evidence="7" type="ordered locus">Mmc1_2958</name>
</gene>
<keyword evidence="2" id="KW-0805">Transcription regulation</keyword>
<dbReference type="GO" id="GO:0032993">
    <property type="term" value="C:protein-DNA complex"/>
    <property type="evidence" value="ECO:0007669"/>
    <property type="project" value="TreeGrafter"/>
</dbReference>
<evidence type="ECO:0000259" key="6">
    <source>
        <dbReference type="PROSITE" id="PS50931"/>
    </source>
</evidence>
<evidence type="ECO:0000256" key="4">
    <source>
        <dbReference type="ARBA" id="ARBA00023159"/>
    </source>
</evidence>
<dbReference type="PANTHER" id="PTHR30346:SF26">
    <property type="entry name" value="HYDROGEN PEROXIDE-INDUCIBLE GENES ACTIVATOR"/>
    <property type="match status" value="1"/>
</dbReference>
<dbReference type="CDD" id="cd08411">
    <property type="entry name" value="PBP2_OxyR"/>
    <property type="match status" value="1"/>
</dbReference>
<dbReference type="PROSITE" id="PS50931">
    <property type="entry name" value="HTH_LYSR"/>
    <property type="match status" value="1"/>
</dbReference>
<dbReference type="GO" id="GO:0003677">
    <property type="term" value="F:DNA binding"/>
    <property type="evidence" value="ECO:0007669"/>
    <property type="project" value="UniProtKB-KW"/>
</dbReference>
<keyword evidence="5" id="KW-0804">Transcription</keyword>
<dbReference type="EMBL" id="CP000471">
    <property type="protein sequence ID" value="ABK45449.1"/>
    <property type="molecule type" value="Genomic_DNA"/>
</dbReference>
<evidence type="ECO:0000256" key="2">
    <source>
        <dbReference type="ARBA" id="ARBA00023015"/>
    </source>
</evidence>
<name>A0LBV6_MAGMM</name>
<dbReference type="STRING" id="156889.Mmc1_2958"/>